<dbReference type="PANTHER" id="PTHR30069">
    <property type="entry name" value="TONB-DEPENDENT OUTER MEMBRANE RECEPTOR"/>
    <property type="match status" value="1"/>
</dbReference>
<dbReference type="InterPro" id="IPR008969">
    <property type="entry name" value="CarboxyPept-like_regulatory"/>
</dbReference>
<dbReference type="Pfam" id="PF07715">
    <property type="entry name" value="Plug"/>
    <property type="match status" value="1"/>
</dbReference>
<dbReference type="Pfam" id="PF13715">
    <property type="entry name" value="CarbopepD_reg_2"/>
    <property type="match status" value="1"/>
</dbReference>
<keyword evidence="5" id="KW-0732">Signal</keyword>
<dbReference type="GO" id="GO:0044718">
    <property type="term" value="P:siderophore transmembrane transport"/>
    <property type="evidence" value="ECO:0007669"/>
    <property type="project" value="TreeGrafter"/>
</dbReference>
<keyword evidence="7 8" id="KW-0998">Cell outer membrane</keyword>
<dbReference type="RefSeq" id="WP_141614653.1">
    <property type="nucleotide sequence ID" value="NZ_CP041253.1"/>
</dbReference>
<accession>A0A514CHV6</accession>
<dbReference type="Pfam" id="PF07660">
    <property type="entry name" value="STN"/>
    <property type="match status" value="1"/>
</dbReference>
<evidence type="ECO:0000256" key="5">
    <source>
        <dbReference type="ARBA" id="ARBA00022729"/>
    </source>
</evidence>
<dbReference type="Gene3D" id="2.170.130.10">
    <property type="entry name" value="TonB-dependent receptor, plug domain"/>
    <property type="match status" value="1"/>
</dbReference>
<dbReference type="InterPro" id="IPR036942">
    <property type="entry name" value="Beta-barrel_TonB_sf"/>
</dbReference>
<evidence type="ECO:0000313" key="10">
    <source>
        <dbReference type="EMBL" id="QDH79409.1"/>
    </source>
</evidence>
<evidence type="ECO:0000256" key="1">
    <source>
        <dbReference type="ARBA" id="ARBA00004571"/>
    </source>
</evidence>
<dbReference type="SUPFAM" id="SSF49464">
    <property type="entry name" value="Carboxypeptidase regulatory domain-like"/>
    <property type="match status" value="1"/>
</dbReference>
<dbReference type="InterPro" id="IPR023997">
    <property type="entry name" value="TonB-dep_OMP_SusC/RagA_CS"/>
</dbReference>
<dbReference type="InterPro" id="IPR012910">
    <property type="entry name" value="Plug_dom"/>
</dbReference>
<comment type="subcellular location">
    <subcellularLocation>
        <location evidence="1 8">Cell outer membrane</location>
        <topology evidence="1 8">Multi-pass membrane protein</topology>
    </subcellularLocation>
</comment>
<keyword evidence="2 8" id="KW-0813">Transport</keyword>
<keyword evidence="4 8" id="KW-0812">Transmembrane</keyword>
<dbReference type="InterPro" id="IPR039426">
    <property type="entry name" value="TonB-dep_rcpt-like"/>
</dbReference>
<gene>
    <name evidence="10" type="ORF">FKX85_10330</name>
</gene>
<dbReference type="InterPro" id="IPR011662">
    <property type="entry name" value="Secretin/TonB_short_N"/>
</dbReference>
<organism evidence="10 11">
    <name type="scientific">Echinicola soli</name>
    <dbReference type="NCBI Taxonomy" id="2591634"/>
    <lineage>
        <taxon>Bacteria</taxon>
        <taxon>Pseudomonadati</taxon>
        <taxon>Bacteroidota</taxon>
        <taxon>Cytophagia</taxon>
        <taxon>Cytophagales</taxon>
        <taxon>Cyclobacteriaceae</taxon>
        <taxon>Echinicola</taxon>
    </lineage>
</organism>
<evidence type="ECO:0000313" key="11">
    <source>
        <dbReference type="Proteomes" id="UP000316614"/>
    </source>
</evidence>
<evidence type="ECO:0000256" key="2">
    <source>
        <dbReference type="ARBA" id="ARBA00022448"/>
    </source>
</evidence>
<feature type="domain" description="Secretin/TonB short N-terminal" evidence="9">
    <location>
        <begin position="69"/>
        <end position="120"/>
    </location>
</feature>
<keyword evidence="10" id="KW-0675">Receptor</keyword>
<dbReference type="InterPro" id="IPR023996">
    <property type="entry name" value="TonB-dep_OMP_SusC/RagA"/>
</dbReference>
<dbReference type="GO" id="GO:0009279">
    <property type="term" value="C:cell outer membrane"/>
    <property type="evidence" value="ECO:0007669"/>
    <property type="project" value="UniProtKB-SubCell"/>
</dbReference>
<dbReference type="FunFam" id="2.170.130.10:FF:000003">
    <property type="entry name" value="SusC/RagA family TonB-linked outer membrane protein"/>
    <property type="match status" value="1"/>
</dbReference>
<keyword evidence="6 8" id="KW-0472">Membrane</keyword>
<protein>
    <submittedName>
        <fullName evidence="10">TonB-dependent receptor</fullName>
    </submittedName>
</protein>
<keyword evidence="3 8" id="KW-1134">Transmembrane beta strand</keyword>
<dbReference type="Proteomes" id="UP000316614">
    <property type="component" value="Chromosome"/>
</dbReference>
<dbReference type="InterPro" id="IPR037066">
    <property type="entry name" value="Plug_dom_sf"/>
</dbReference>
<dbReference type="SMART" id="SM00965">
    <property type="entry name" value="STN"/>
    <property type="match status" value="1"/>
</dbReference>
<dbReference type="AlphaFoldDB" id="A0A514CHV6"/>
<comment type="similarity">
    <text evidence="8">Belongs to the TonB-dependent receptor family.</text>
</comment>
<evidence type="ECO:0000259" key="9">
    <source>
        <dbReference type="SMART" id="SM00965"/>
    </source>
</evidence>
<dbReference type="GO" id="GO:0015344">
    <property type="term" value="F:siderophore uptake transmembrane transporter activity"/>
    <property type="evidence" value="ECO:0007669"/>
    <property type="project" value="TreeGrafter"/>
</dbReference>
<dbReference type="KEGG" id="echi:FKX85_10330"/>
<evidence type="ECO:0000256" key="8">
    <source>
        <dbReference type="PROSITE-ProRule" id="PRU01360"/>
    </source>
</evidence>
<dbReference type="PANTHER" id="PTHR30069:SF29">
    <property type="entry name" value="HEMOGLOBIN AND HEMOGLOBIN-HAPTOGLOBIN-BINDING PROTEIN 1-RELATED"/>
    <property type="match status" value="1"/>
</dbReference>
<keyword evidence="11" id="KW-1185">Reference proteome</keyword>
<dbReference type="Gene3D" id="2.60.40.1120">
    <property type="entry name" value="Carboxypeptidase-like, regulatory domain"/>
    <property type="match status" value="1"/>
</dbReference>
<dbReference type="Gene3D" id="2.40.170.20">
    <property type="entry name" value="TonB-dependent receptor, beta-barrel domain"/>
    <property type="match status" value="1"/>
</dbReference>
<reference evidence="10 11" key="1">
    <citation type="submission" date="2019-06" db="EMBL/GenBank/DDBJ databases">
        <title>Echinicola alkalisoli sp. nov. isolated from saline soil.</title>
        <authorList>
            <person name="Sun J.-Q."/>
            <person name="Xu L."/>
        </authorList>
    </citation>
    <scope>NUCLEOTIDE SEQUENCE [LARGE SCALE GENOMIC DNA]</scope>
    <source>
        <strain evidence="10 11">LN3S3</strain>
    </source>
</reference>
<evidence type="ECO:0000256" key="4">
    <source>
        <dbReference type="ARBA" id="ARBA00022692"/>
    </source>
</evidence>
<evidence type="ECO:0000256" key="3">
    <source>
        <dbReference type="ARBA" id="ARBA00022452"/>
    </source>
</evidence>
<dbReference type="EMBL" id="CP041253">
    <property type="protein sequence ID" value="QDH79409.1"/>
    <property type="molecule type" value="Genomic_DNA"/>
</dbReference>
<dbReference type="PROSITE" id="PS52016">
    <property type="entry name" value="TONB_DEPENDENT_REC_3"/>
    <property type="match status" value="1"/>
</dbReference>
<evidence type="ECO:0000256" key="6">
    <source>
        <dbReference type="ARBA" id="ARBA00023136"/>
    </source>
</evidence>
<name>A0A514CHV6_9BACT</name>
<dbReference type="NCBIfam" id="TIGR04057">
    <property type="entry name" value="SusC_RagA_signa"/>
    <property type="match status" value="1"/>
</dbReference>
<proteinExistence type="inferred from homology"/>
<evidence type="ECO:0000256" key="7">
    <source>
        <dbReference type="ARBA" id="ARBA00023237"/>
    </source>
</evidence>
<dbReference type="OrthoDB" id="9768177at2"/>
<sequence>MKRKLLSLIKMVSKNLLYGIIIQCIFLTSLMAGEGNAQIKPLDKAFVKLEHQNRTVQSLFEDMESKTDYVFVYPDDLLSNNPSVTLEKGKKSVEEVLTEIAKSTKLKFKQVNNTVYVGKNVQNRADAVEINIVKIELVGVVTDEGGNPLPGVAIVEKGTTNGTVTDLEGKYSFSVQEGSELVISFVGYTSQTVQVGSSSQLDIVLEEDLGDLEEVVVVGYGTQKKSTLTGSVTDLRADKLAKNPTTNVKGLLVGQVPGLVTNQNPGLPGSDNVDISIRGFGSPLVIVDGVESHLDRLDPNDIESISVLKDASAAIYGARAGNGVILVTTKRGVTGKPKVSYHGYFASQKRLTFPEQVDAGSFIQLGRDGIFNTQYDPTKPDAEIPYGTTFTEENLEKYNAPGAPSYDWANATVKDGGSPLQNHNLSFRGGSENVRYYVSVGMQDQSGIFKGDYDYKKFSVTSNTDIKLSEGLDLKLNVSHINEQQDYASSSIGDIWNDLRTAQPIYPTVLPDPTKNPYSGFNARSPVTRINKDAVGYENTNKKTTAGAAELSYNLPFFKDLTVGARMNFRFRGAVREELTRFYEVYSYNPDDITEDYDGYKLEGSQGINSYTKSIFGPGNDPRSRFLYRGYARYNKEVSKHDFSALAFVEREDNIYNDLSVTRRDLLSPDIPQVSGANELTITKGTGRDVEYTRISVAGRFNYSYDEKYLFEATLRADASSKFGPKVRWGYFPSVSAGWNIAREDFLKDAAVLDQLKLRLSYSQTGVDNNLSNTSFEYLSGFEERVGNIYILNGDQVPQIQSSSLPNELVTWEETTLYNVGVDYTIFDGRVFGSFDGFYRYRDGLLRIPLEDLPGTFGAPLPAVNLDARSNRGFDASLGIRGAVGEFQYNIVAGVGYTREKYEKYQEDIDETDPVQVKFDKRAGRWVNTVFGYKSHGLFNSQAEVDEYLDTYTFEDINGSPKPGDIRYVDLTGDGVINREDRYEIGYGNDPQLTYSLQPNLTYKNFNLSMLWQGGSQFNVFVVGAFRAPFGNEQVPLKLHEEYAWFQDPANPGVGSNPNAQLPAFNRDGARTWNDTQSDFWMKDGTYIRLKTATLSYTFSQQMLSRVGLDRLTLYVSGDNIVAFNKLGIFKGNIDPEEASRPNAFNLPLLRTMSFGVQLAL</sequence>
<dbReference type="SUPFAM" id="SSF56935">
    <property type="entry name" value="Porins"/>
    <property type="match status" value="1"/>
</dbReference>
<dbReference type="NCBIfam" id="TIGR04056">
    <property type="entry name" value="OMP_RagA_SusC"/>
    <property type="match status" value="1"/>
</dbReference>